<protein>
    <submittedName>
        <fullName evidence="2">10813_t:CDS:1</fullName>
    </submittedName>
</protein>
<dbReference type="Proteomes" id="UP000789706">
    <property type="component" value="Unassembled WGS sequence"/>
</dbReference>
<keyword evidence="3" id="KW-1185">Reference proteome</keyword>
<proteinExistence type="predicted"/>
<dbReference type="AlphaFoldDB" id="A0A9N9G888"/>
<evidence type="ECO:0000313" key="3">
    <source>
        <dbReference type="Proteomes" id="UP000789706"/>
    </source>
</evidence>
<evidence type="ECO:0000313" key="2">
    <source>
        <dbReference type="EMBL" id="CAG8588313.1"/>
    </source>
</evidence>
<sequence>MSTPMEIDLPAGSKASGKAKDTGKKRFEVKKWNAVALWAWAFDFSVM</sequence>
<reference evidence="2" key="1">
    <citation type="submission" date="2021-06" db="EMBL/GenBank/DDBJ databases">
        <authorList>
            <person name="Kallberg Y."/>
            <person name="Tangrot J."/>
            <person name="Rosling A."/>
        </authorList>
    </citation>
    <scope>NUCLEOTIDE SEQUENCE</scope>
    <source>
        <strain evidence="2">AZ414A</strain>
    </source>
</reference>
<dbReference type="OrthoDB" id="2426317at2759"/>
<feature type="region of interest" description="Disordered" evidence="1">
    <location>
        <begin position="1"/>
        <end position="23"/>
    </location>
</feature>
<comment type="caution">
    <text evidence="2">The sequence shown here is derived from an EMBL/GenBank/DDBJ whole genome shotgun (WGS) entry which is preliminary data.</text>
</comment>
<organism evidence="2 3">
    <name type="scientific">Diversispora eburnea</name>
    <dbReference type="NCBI Taxonomy" id="1213867"/>
    <lineage>
        <taxon>Eukaryota</taxon>
        <taxon>Fungi</taxon>
        <taxon>Fungi incertae sedis</taxon>
        <taxon>Mucoromycota</taxon>
        <taxon>Glomeromycotina</taxon>
        <taxon>Glomeromycetes</taxon>
        <taxon>Diversisporales</taxon>
        <taxon>Diversisporaceae</taxon>
        <taxon>Diversispora</taxon>
    </lineage>
</organism>
<gene>
    <name evidence="2" type="ORF">DEBURN_LOCUS8923</name>
</gene>
<accession>A0A9N9G888</accession>
<dbReference type="EMBL" id="CAJVPK010001484">
    <property type="protein sequence ID" value="CAG8588313.1"/>
    <property type="molecule type" value="Genomic_DNA"/>
</dbReference>
<name>A0A9N9G888_9GLOM</name>
<evidence type="ECO:0000256" key="1">
    <source>
        <dbReference type="SAM" id="MobiDB-lite"/>
    </source>
</evidence>